<evidence type="ECO:0000313" key="8">
    <source>
        <dbReference type="Proteomes" id="UP001152747"/>
    </source>
</evidence>
<organism evidence="7 8">
    <name type="scientific">Caenorhabditis angaria</name>
    <dbReference type="NCBI Taxonomy" id="860376"/>
    <lineage>
        <taxon>Eukaryota</taxon>
        <taxon>Metazoa</taxon>
        <taxon>Ecdysozoa</taxon>
        <taxon>Nematoda</taxon>
        <taxon>Chromadorea</taxon>
        <taxon>Rhabditida</taxon>
        <taxon>Rhabditina</taxon>
        <taxon>Rhabditomorpha</taxon>
        <taxon>Rhabditoidea</taxon>
        <taxon>Rhabditidae</taxon>
        <taxon>Peloderinae</taxon>
        <taxon>Caenorhabditis</taxon>
    </lineage>
</organism>
<reference evidence="7" key="1">
    <citation type="submission" date="2022-11" db="EMBL/GenBank/DDBJ databases">
        <authorList>
            <person name="Kikuchi T."/>
        </authorList>
    </citation>
    <scope>NUCLEOTIDE SEQUENCE</scope>
    <source>
        <strain evidence="7">PS1010</strain>
    </source>
</reference>
<feature type="transmembrane region" description="Helical" evidence="6">
    <location>
        <begin position="6"/>
        <end position="29"/>
    </location>
</feature>
<dbReference type="EMBL" id="CANHGI010000005">
    <property type="protein sequence ID" value="CAI5451037.1"/>
    <property type="molecule type" value="Genomic_DNA"/>
</dbReference>
<evidence type="ECO:0000313" key="7">
    <source>
        <dbReference type="EMBL" id="CAI5451037.1"/>
    </source>
</evidence>
<comment type="caution">
    <text evidence="6">Lacks conserved residue(s) required for the propagation of feature annotation.</text>
</comment>
<dbReference type="PANTHER" id="PTHR31552:SF8">
    <property type="entry name" value="SERPENTINE RECEPTOR CLASS GAMMA"/>
    <property type="match status" value="1"/>
</dbReference>
<dbReference type="PRINTS" id="PR00698">
    <property type="entry name" value="TMPROTEINSRG"/>
</dbReference>
<dbReference type="GO" id="GO:0007606">
    <property type="term" value="P:sensory perception of chemical stimulus"/>
    <property type="evidence" value="ECO:0007669"/>
    <property type="project" value="UniProtKB-UniRule"/>
</dbReference>
<evidence type="ECO:0000256" key="2">
    <source>
        <dbReference type="ARBA" id="ARBA00005692"/>
    </source>
</evidence>
<evidence type="ECO:0000256" key="4">
    <source>
        <dbReference type="ARBA" id="ARBA00022989"/>
    </source>
</evidence>
<dbReference type="Pfam" id="PF02118">
    <property type="entry name" value="Srg"/>
    <property type="match status" value="1"/>
</dbReference>
<feature type="transmembrane region" description="Helical" evidence="6">
    <location>
        <begin position="173"/>
        <end position="197"/>
    </location>
</feature>
<dbReference type="AlphaFoldDB" id="A0A9P1ITP6"/>
<evidence type="ECO:0000256" key="5">
    <source>
        <dbReference type="ARBA" id="ARBA00023136"/>
    </source>
</evidence>
<protein>
    <recommendedName>
        <fullName evidence="6">Serpentine receptor class gamma</fullName>
    </recommendedName>
</protein>
<comment type="subcellular location">
    <subcellularLocation>
        <location evidence="1">Membrane</location>
        <topology evidence="1">Multi-pass membrane protein</topology>
    </subcellularLocation>
</comment>
<dbReference type="GO" id="GO:0016020">
    <property type="term" value="C:membrane"/>
    <property type="evidence" value="ECO:0007669"/>
    <property type="project" value="UniProtKB-SubCell"/>
</dbReference>
<evidence type="ECO:0000256" key="1">
    <source>
        <dbReference type="ARBA" id="ARBA00004141"/>
    </source>
</evidence>
<feature type="transmembrane region" description="Helical" evidence="6">
    <location>
        <begin position="93"/>
        <end position="112"/>
    </location>
</feature>
<comment type="caution">
    <text evidence="7">The sequence shown here is derived from an EMBL/GenBank/DDBJ whole genome shotgun (WGS) entry which is preliminary data.</text>
</comment>
<proteinExistence type="inferred from homology"/>
<accession>A0A9P1ITP6</accession>
<name>A0A9P1ITP6_9PELO</name>
<dbReference type="Proteomes" id="UP001152747">
    <property type="component" value="Unassembled WGS sequence"/>
</dbReference>
<keyword evidence="4 6" id="KW-1133">Transmembrane helix</keyword>
<dbReference type="OrthoDB" id="5852304at2759"/>
<keyword evidence="3 6" id="KW-0812">Transmembrane</keyword>
<comment type="similarity">
    <text evidence="2 6">Belongs to the nematode receptor-like protein srg family.</text>
</comment>
<dbReference type="GO" id="GO:0004888">
    <property type="term" value="F:transmembrane signaling receptor activity"/>
    <property type="evidence" value="ECO:0007669"/>
    <property type="project" value="InterPro"/>
</dbReference>
<sequence>MDTFTPMFSFTCFYGFLTFAVYTMTMYMIKKKQQAFSSSFFVLYKANYYINLITFLNSFVPLRIPQNTCHDCSLAYLFEGHTETNYSNFPLGLFYSILVTMAFIQYGMIFLVSFNRFTMFFLVQDNDRKWKAVLPAVLLIFIIGPITQTYTIATSKTYYRYLESLGGYKPFTNANIVLITNSLLIFMITTTVLSAGFNIYSTYKVKLLNKNIKKNDRTLLSMTLVSFLIQMIAFIDTIALRVFPNTSYTYAVFQFSQPFVSDALTLSQPWILIAFSSLTRSELQRLLVGKCFNDLIFTTRSEVQNSRGGATITI</sequence>
<dbReference type="InterPro" id="IPR000609">
    <property type="entry name" value="7TM_GPCR_serpentine_rcpt_Srg"/>
</dbReference>
<evidence type="ECO:0000256" key="6">
    <source>
        <dbReference type="RuleBase" id="RU280813"/>
    </source>
</evidence>
<gene>
    <name evidence="7" type="ORF">CAMP_LOCUS13674</name>
</gene>
<feature type="transmembrane region" description="Helical" evidence="6">
    <location>
        <begin position="218"/>
        <end position="239"/>
    </location>
</feature>
<keyword evidence="8" id="KW-1185">Reference proteome</keyword>
<feature type="transmembrane region" description="Helical" evidence="6">
    <location>
        <begin position="132"/>
        <end position="153"/>
    </location>
</feature>
<evidence type="ECO:0000256" key="3">
    <source>
        <dbReference type="ARBA" id="ARBA00022692"/>
    </source>
</evidence>
<keyword evidence="5 6" id="KW-0472">Membrane</keyword>
<dbReference type="PANTHER" id="PTHR31552">
    <property type="entry name" value="SERPENTINE RECEPTOR CLASS GAMMA"/>
    <property type="match status" value="1"/>
</dbReference>